<dbReference type="Proteomes" id="UP000275727">
    <property type="component" value="Chromosome"/>
</dbReference>
<proteinExistence type="predicted"/>
<feature type="signal peptide" evidence="1">
    <location>
        <begin position="1"/>
        <end position="20"/>
    </location>
</feature>
<evidence type="ECO:0000256" key="1">
    <source>
        <dbReference type="SAM" id="SignalP"/>
    </source>
</evidence>
<accession>A0AAD1D4P6</accession>
<keyword evidence="5" id="KW-1185">Reference proteome</keyword>
<protein>
    <submittedName>
        <fullName evidence="2">Uncharacterized protein</fullName>
    </submittedName>
</protein>
<dbReference type="AlphaFoldDB" id="A0AAD1D4P6"/>
<evidence type="ECO:0000313" key="4">
    <source>
        <dbReference type="Proteomes" id="UP000275727"/>
    </source>
</evidence>
<name>A0AAD1D4P6_SPHMI</name>
<sequence>MLRALIFFAALCFSAAEANAAARELPWAQWIKQNRFVGFCQETRQFGPGSLVGAMISYEETLDQAYARQSKLIAKAAQRQRNCLQGYKTDRESAKARGTLAFPPQEADDLYRAIVNSVTDLEYYLLLSKEEIKKSPVSYFESTSGVGMVDAWLAGDIANLKKYDQYLRPVNEVCGTFDFPAQPKVMDAELGRRLLQRRSCYITYLIMPYPMENLSDELVRQRMGELTREGISAGGFQGSPDYLPWRCAGKKGTLAECFSKAGVDVSTSNGRSTGSEVSYLATGKKKLNVFLPYACSRSATPGCIPASKFAVLVDAVTGANGEFIQKWEARLSREKATAKAEIARIDEYAFLWRYGKTREEYMREQQSGQKN</sequence>
<dbReference type="EMBL" id="RBWX01000012">
    <property type="protein sequence ID" value="RKS85010.1"/>
    <property type="molecule type" value="Genomic_DNA"/>
</dbReference>
<dbReference type="RefSeq" id="WP_126494525.1">
    <property type="nucleotide sequence ID" value="NZ_AP018711.1"/>
</dbReference>
<gene>
    <name evidence="3" type="ORF">DFR51_3610</name>
    <name evidence="2" type="ORF">SmB9_09900</name>
</gene>
<dbReference type="EMBL" id="AP018711">
    <property type="protein sequence ID" value="BBE33332.1"/>
    <property type="molecule type" value="Genomic_DNA"/>
</dbReference>
<evidence type="ECO:0000313" key="5">
    <source>
        <dbReference type="Proteomes" id="UP000276029"/>
    </source>
</evidence>
<reference evidence="2 4" key="1">
    <citation type="submission" date="2018-06" db="EMBL/GenBank/DDBJ databases">
        <title>Complete Genome Sequence of the Microcystin-Degrading Bacterium Sphingosinicella microcystinivorans Strain B-9.</title>
        <authorList>
            <person name="Jin H."/>
            <person name="Nishizawa T."/>
            <person name="Guo Y."/>
            <person name="Nishizawa A."/>
            <person name="Park H."/>
            <person name="Kato H."/>
            <person name="Tsuji K."/>
            <person name="Harada K."/>
        </authorList>
    </citation>
    <scope>NUCLEOTIDE SEQUENCE [LARGE SCALE GENOMIC DNA]</scope>
    <source>
        <strain evidence="2 4">B9</strain>
    </source>
</reference>
<evidence type="ECO:0000313" key="3">
    <source>
        <dbReference type="EMBL" id="RKS85010.1"/>
    </source>
</evidence>
<organism evidence="2 4">
    <name type="scientific">Sphingosinicella microcystinivorans</name>
    <dbReference type="NCBI Taxonomy" id="335406"/>
    <lineage>
        <taxon>Bacteria</taxon>
        <taxon>Pseudomonadati</taxon>
        <taxon>Pseudomonadota</taxon>
        <taxon>Alphaproteobacteria</taxon>
        <taxon>Sphingomonadales</taxon>
        <taxon>Sphingosinicellaceae</taxon>
        <taxon>Sphingosinicella</taxon>
    </lineage>
</organism>
<reference evidence="3 5" key="2">
    <citation type="submission" date="2018-10" db="EMBL/GenBank/DDBJ databases">
        <title>Genomic Encyclopedia of Type Strains, Phase IV (KMG-IV): sequencing the most valuable type-strain genomes for metagenomic binning, comparative biology and taxonomic classification.</title>
        <authorList>
            <person name="Goeker M."/>
        </authorList>
    </citation>
    <scope>NUCLEOTIDE SEQUENCE [LARGE SCALE GENOMIC DNA]</scope>
    <source>
        <strain evidence="3 5">DSM 19791</strain>
    </source>
</reference>
<dbReference type="Proteomes" id="UP000276029">
    <property type="component" value="Unassembled WGS sequence"/>
</dbReference>
<feature type="chain" id="PRO_5042222127" evidence="1">
    <location>
        <begin position="21"/>
        <end position="371"/>
    </location>
</feature>
<dbReference type="KEGG" id="smic:SmB9_09900"/>
<evidence type="ECO:0000313" key="2">
    <source>
        <dbReference type="EMBL" id="BBE33332.1"/>
    </source>
</evidence>
<keyword evidence="1" id="KW-0732">Signal</keyword>